<dbReference type="InterPro" id="IPR050109">
    <property type="entry name" value="HTH-type_TetR-like_transc_reg"/>
</dbReference>
<evidence type="ECO:0000313" key="6">
    <source>
        <dbReference type="EMBL" id="STZ44303.1"/>
    </source>
</evidence>
<sequence>MATPKRVGKRDTGTREKILDATAEIMLAEGYAAATSRRVAEKVGVQRAVVYYYFPTMDDLYLAVLRRGTEANLDAQRAALSSDNPLHALWDMTVDPHGSRLTMEFMALGNHREKIREELAAGAERFREAQIAALTFILREHGTDDVLHPEVVSVLIAGIGRTLTIETGLGITTGHGRTRQLVEEYLTRYESPHPRIDN</sequence>
<dbReference type="PROSITE" id="PS50977">
    <property type="entry name" value="HTH_TETR_2"/>
    <property type="match status" value="1"/>
</dbReference>
<dbReference type="PANTHER" id="PTHR30055">
    <property type="entry name" value="HTH-TYPE TRANSCRIPTIONAL REGULATOR RUTR"/>
    <property type="match status" value="1"/>
</dbReference>
<dbReference type="SUPFAM" id="SSF46689">
    <property type="entry name" value="Homeodomain-like"/>
    <property type="match status" value="1"/>
</dbReference>
<evidence type="ECO:0000256" key="3">
    <source>
        <dbReference type="ARBA" id="ARBA00023163"/>
    </source>
</evidence>
<feature type="DNA-binding region" description="H-T-H motif" evidence="4">
    <location>
        <begin position="35"/>
        <end position="54"/>
    </location>
</feature>
<reference evidence="6 7" key="1">
    <citation type="submission" date="2018-06" db="EMBL/GenBank/DDBJ databases">
        <authorList>
            <consortium name="Pathogen Informatics"/>
            <person name="Doyle S."/>
        </authorList>
    </citation>
    <scope>NUCLEOTIDE SEQUENCE [LARGE SCALE GENOMIC DNA]</scope>
    <source>
        <strain evidence="6 7">NCTC10742</strain>
    </source>
</reference>
<dbReference type="InterPro" id="IPR001647">
    <property type="entry name" value="HTH_TetR"/>
</dbReference>
<dbReference type="PRINTS" id="PR00455">
    <property type="entry name" value="HTHTETR"/>
</dbReference>
<protein>
    <submittedName>
        <fullName evidence="6">TetR family transcriptional regulator</fullName>
    </submittedName>
</protein>
<dbReference type="GO" id="GO:0003700">
    <property type="term" value="F:DNA-binding transcription factor activity"/>
    <property type="evidence" value="ECO:0007669"/>
    <property type="project" value="TreeGrafter"/>
</dbReference>
<evidence type="ECO:0000256" key="4">
    <source>
        <dbReference type="PROSITE-ProRule" id="PRU00335"/>
    </source>
</evidence>
<keyword evidence="2 4" id="KW-0238">DNA-binding</keyword>
<dbReference type="Pfam" id="PF00440">
    <property type="entry name" value="TetR_N"/>
    <property type="match status" value="1"/>
</dbReference>
<feature type="domain" description="HTH tetR-type" evidence="5">
    <location>
        <begin position="12"/>
        <end position="72"/>
    </location>
</feature>
<dbReference type="GO" id="GO:0000976">
    <property type="term" value="F:transcription cis-regulatory region binding"/>
    <property type="evidence" value="ECO:0007669"/>
    <property type="project" value="TreeGrafter"/>
</dbReference>
<dbReference type="EMBL" id="UGQM01000001">
    <property type="protein sequence ID" value="STZ44303.1"/>
    <property type="molecule type" value="Genomic_DNA"/>
</dbReference>
<dbReference type="PANTHER" id="PTHR30055:SF234">
    <property type="entry name" value="HTH-TYPE TRANSCRIPTIONAL REGULATOR BETI"/>
    <property type="match status" value="1"/>
</dbReference>
<dbReference type="Proteomes" id="UP000254291">
    <property type="component" value="Unassembled WGS sequence"/>
</dbReference>
<name>A0A378SNL9_9MYCO</name>
<dbReference type="RefSeq" id="WP_115327745.1">
    <property type="nucleotide sequence ID" value="NZ_JACKST010000047.1"/>
</dbReference>
<proteinExistence type="predicted"/>
<dbReference type="Gene3D" id="1.10.357.10">
    <property type="entry name" value="Tetracycline Repressor, domain 2"/>
    <property type="match status" value="1"/>
</dbReference>
<keyword evidence="3" id="KW-0804">Transcription</keyword>
<evidence type="ECO:0000313" key="7">
    <source>
        <dbReference type="Proteomes" id="UP000254291"/>
    </source>
</evidence>
<gene>
    <name evidence="6" type="ORF">NCTC10742_03536</name>
</gene>
<dbReference type="AlphaFoldDB" id="A0A378SNL9"/>
<keyword evidence="1" id="KW-0805">Transcription regulation</keyword>
<dbReference type="InterPro" id="IPR009057">
    <property type="entry name" value="Homeodomain-like_sf"/>
</dbReference>
<evidence type="ECO:0000256" key="2">
    <source>
        <dbReference type="ARBA" id="ARBA00023125"/>
    </source>
</evidence>
<accession>A0A378SNL9</accession>
<organism evidence="6 7">
    <name type="scientific">Mycolicibacterium gilvum</name>
    <dbReference type="NCBI Taxonomy" id="1804"/>
    <lineage>
        <taxon>Bacteria</taxon>
        <taxon>Bacillati</taxon>
        <taxon>Actinomycetota</taxon>
        <taxon>Actinomycetes</taxon>
        <taxon>Mycobacteriales</taxon>
        <taxon>Mycobacteriaceae</taxon>
        <taxon>Mycolicibacterium</taxon>
    </lineage>
</organism>
<evidence type="ECO:0000259" key="5">
    <source>
        <dbReference type="PROSITE" id="PS50977"/>
    </source>
</evidence>
<evidence type="ECO:0000256" key="1">
    <source>
        <dbReference type="ARBA" id="ARBA00023015"/>
    </source>
</evidence>